<accession>A0A0G1XWP4</accession>
<dbReference type="GO" id="GO:0008270">
    <property type="term" value="F:zinc ion binding"/>
    <property type="evidence" value="ECO:0007669"/>
    <property type="project" value="InterPro"/>
</dbReference>
<dbReference type="Pfam" id="PF01116">
    <property type="entry name" value="F_bP_aldolase"/>
    <property type="match status" value="1"/>
</dbReference>
<evidence type="ECO:0000256" key="2">
    <source>
        <dbReference type="PIRSR" id="PIRSR001359-3"/>
    </source>
</evidence>
<protein>
    <submittedName>
        <fullName evidence="3">Ketose-bisphosphate aldolase, class-II</fullName>
    </submittedName>
</protein>
<organism evidence="3 4">
    <name type="scientific">Candidatus Adlerbacteria bacterium GW2011_GWA1_54_10</name>
    <dbReference type="NCBI Taxonomy" id="1618605"/>
    <lineage>
        <taxon>Bacteria</taxon>
        <taxon>Candidatus Adleribacteriota</taxon>
    </lineage>
</organism>
<reference evidence="3 4" key="1">
    <citation type="journal article" date="2015" name="Nature">
        <title>rRNA introns, odd ribosomes, and small enigmatic genomes across a large radiation of phyla.</title>
        <authorList>
            <person name="Brown C.T."/>
            <person name="Hug L.A."/>
            <person name="Thomas B.C."/>
            <person name="Sharon I."/>
            <person name="Castelle C.J."/>
            <person name="Singh A."/>
            <person name="Wilkins M.J."/>
            <person name="Williams K.H."/>
            <person name="Banfield J.F."/>
        </authorList>
    </citation>
    <scope>NUCLEOTIDE SEQUENCE [LARGE SCALE GENOMIC DNA]</scope>
</reference>
<sequence length="280" mass="30299">MQSLREVTEEFRKNKKALGHFNISDSNQLEAIAEAARETGLPVIIGLSEGEREFFPLAHARSLILQYRTEGLPLYLNADHTYSLQKAKEAIDAGVDSVVVDGAQLPLEQNVALSKSVVEYAQGRAAVEGELGYIGQSSKQLDELPEGVTEANLTSAEDAKKFVFETGADMFAPAVGNIHGMLKNAKEPRLHADRIKDIAGAVGVPLVLHGASGNTDEDIRAAVAAGIAIVHINTELRVHYRDALKGSLRLGETTPYKFLAPAVANMKSFVVQKIRLFANQ</sequence>
<feature type="binding site" evidence="2">
    <location>
        <position position="130"/>
    </location>
    <ligand>
        <name>Zn(2+)</name>
        <dbReference type="ChEBI" id="CHEBI:29105"/>
        <label>2</label>
    </ligand>
</feature>
<feature type="binding site" evidence="2">
    <location>
        <position position="80"/>
    </location>
    <ligand>
        <name>Zn(2+)</name>
        <dbReference type="ChEBI" id="CHEBI:29105"/>
        <label>1</label>
        <note>catalytic</note>
    </ligand>
</feature>
<dbReference type="SUPFAM" id="SSF51569">
    <property type="entry name" value="Aldolase"/>
    <property type="match status" value="1"/>
</dbReference>
<dbReference type="Proteomes" id="UP000034740">
    <property type="component" value="Unassembled WGS sequence"/>
</dbReference>
<evidence type="ECO:0000313" key="3">
    <source>
        <dbReference type="EMBL" id="KKW35345.1"/>
    </source>
</evidence>
<dbReference type="GO" id="GO:0005975">
    <property type="term" value="P:carbohydrate metabolic process"/>
    <property type="evidence" value="ECO:0007669"/>
    <property type="project" value="InterPro"/>
</dbReference>
<feature type="binding site" evidence="2">
    <location>
        <position position="209"/>
    </location>
    <ligand>
        <name>Zn(2+)</name>
        <dbReference type="ChEBI" id="CHEBI:29105"/>
        <label>1</label>
        <note>catalytic</note>
    </ligand>
</feature>
<keyword evidence="2" id="KW-0479">Metal-binding</keyword>
<dbReference type="InterPro" id="IPR013785">
    <property type="entry name" value="Aldolase_TIM"/>
</dbReference>
<comment type="caution">
    <text evidence="3">The sequence shown here is derived from an EMBL/GenBank/DDBJ whole genome shotgun (WGS) entry which is preliminary data.</text>
</comment>
<dbReference type="GO" id="GO:0016832">
    <property type="term" value="F:aldehyde-lyase activity"/>
    <property type="evidence" value="ECO:0007669"/>
    <property type="project" value="InterPro"/>
</dbReference>
<feature type="binding site" evidence="2">
    <location>
        <position position="101"/>
    </location>
    <ligand>
        <name>Zn(2+)</name>
        <dbReference type="ChEBI" id="CHEBI:29105"/>
        <label>2</label>
    </ligand>
</feature>
<feature type="binding site" evidence="2">
    <location>
        <position position="179"/>
    </location>
    <ligand>
        <name>Zn(2+)</name>
        <dbReference type="ChEBI" id="CHEBI:29105"/>
        <label>1</label>
        <note>catalytic</note>
    </ligand>
</feature>
<gene>
    <name evidence="3" type="ORF">UY83_C0010G0013</name>
</gene>
<name>A0A0G1XWP4_9BACT</name>
<dbReference type="InterPro" id="IPR050246">
    <property type="entry name" value="Class_II_FBP_aldolase"/>
</dbReference>
<dbReference type="AlphaFoldDB" id="A0A0G1XWP4"/>
<dbReference type="InterPro" id="IPR000771">
    <property type="entry name" value="FBA_II"/>
</dbReference>
<feature type="active site" description="Proton donor" evidence="1">
    <location>
        <position position="79"/>
    </location>
</feature>
<proteinExistence type="predicted"/>
<dbReference type="Gene3D" id="3.20.20.70">
    <property type="entry name" value="Aldolase class I"/>
    <property type="match status" value="1"/>
</dbReference>
<keyword evidence="2" id="KW-0862">Zinc</keyword>
<dbReference type="PIRSF" id="PIRSF001359">
    <property type="entry name" value="F_bP_aldolase_II"/>
    <property type="match status" value="1"/>
</dbReference>
<evidence type="ECO:0000256" key="1">
    <source>
        <dbReference type="PIRSR" id="PIRSR001359-1"/>
    </source>
</evidence>
<comment type="cofactor">
    <cofactor evidence="2">
        <name>Zn(2+)</name>
        <dbReference type="ChEBI" id="CHEBI:29105"/>
    </cofactor>
    <text evidence="2">Binds 2 Zn(2+) ions per subunit. One is catalytic and the other provides a structural contribution.</text>
</comment>
<dbReference type="EMBL" id="LCRO01000010">
    <property type="protein sequence ID" value="KKW35345.1"/>
    <property type="molecule type" value="Genomic_DNA"/>
</dbReference>
<dbReference type="PANTHER" id="PTHR30304">
    <property type="entry name" value="D-TAGATOSE-1,6-BISPHOSPHATE ALDOLASE"/>
    <property type="match status" value="1"/>
</dbReference>
<dbReference type="PANTHER" id="PTHR30304:SF0">
    <property type="entry name" value="D-TAGATOSE-1,6-BISPHOSPHATE ALDOLASE SUBUNIT GATY-RELATED"/>
    <property type="match status" value="1"/>
</dbReference>
<evidence type="ECO:0000313" key="4">
    <source>
        <dbReference type="Proteomes" id="UP000034740"/>
    </source>
</evidence>